<dbReference type="SUPFAM" id="SSF52540">
    <property type="entry name" value="P-loop containing nucleoside triphosphate hydrolases"/>
    <property type="match status" value="1"/>
</dbReference>
<dbReference type="NCBIfam" id="NF010032">
    <property type="entry name" value="PRK13507.1"/>
    <property type="match status" value="1"/>
</dbReference>
<comment type="pathway">
    <text evidence="1 6">One-carbon metabolism; tetrahydrofolate interconversion.</text>
</comment>
<accession>A0ABU5N0J5</accession>
<proteinExistence type="inferred from homology"/>
<keyword evidence="3 6" id="KW-0436">Ligase</keyword>
<gene>
    <name evidence="6" type="primary">fhs</name>
    <name evidence="7" type="ORF">P9H32_15215</name>
</gene>
<comment type="similarity">
    <text evidence="6">Belongs to the formate--tetrahydrofolate ligase family.</text>
</comment>
<dbReference type="Gene3D" id="3.40.50.300">
    <property type="entry name" value="P-loop containing nucleotide triphosphate hydrolases"/>
    <property type="match status" value="1"/>
</dbReference>
<dbReference type="InterPro" id="IPR027417">
    <property type="entry name" value="P-loop_NTPase"/>
</dbReference>
<evidence type="ECO:0000256" key="1">
    <source>
        <dbReference type="ARBA" id="ARBA00004777"/>
    </source>
</evidence>
<dbReference type="EC" id="6.3.4.3" evidence="6"/>
<keyword evidence="8" id="KW-1185">Reference proteome</keyword>
<dbReference type="HAMAP" id="MF_01543">
    <property type="entry name" value="FTHFS"/>
    <property type="match status" value="1"/>
</dbReference>
<name>A0ABU5N0J5_9BACT</name>
<evidence type="ECO:0000256" key="5">
    <source>
        <dbReference type="ARBA" id="ARBA00022840"/>
    </source>
</evidence>
<dbReference type="CDD" id="cd00477">
    <property type="entry name" value="FTHFS"/>
    <property type="match status" value="1"/>
</dbReference>
<dbReference type="InterPro" id="IPR020628">
    <property type="entry name" value="Formate_THF_ligase_CS"/>
</dbReference>
<keyword evidence="5 6" id="KW-0067">ATP-binding</keyword>
<evidence type="ECO:0000256" key="4">
    <source>
        <dbReference type="ARBA" id="ARBA00022741"/>
    </source>
</evidence>
<comment type="catalytic activity">
    <reaction evidence="6">
        <text>(6S)-5,6,7,8-tetrahydrofolate + formate + ATP = (6R)-10-formyltetrahydrofolate + ADP + phosphate</text>
        <dbReference type="Rhea" id="RHEA:20221"/>
        <dbReference type="ChEBI" id="CHEBI:15740"/>
        <dbReference type="ChEBI" id="CHEBI:30616"/>
        <dbReference type="ChEBI" id="CHEBI:43474"/>
        <dbReference type="ChEBI" id="CHEBI:57453"/>
        <dbReference type="ChEBI" id="CHEBI:195366"/>
        <dbReference type="ChEBI" id="CHEBI:456216"/>
        <dbReference type="EC" id="6.3.4.3"/>
    </reaction>
</comment>
<dbReference type="InterPro" id="IPR000559">
    <property type="entry name" value="Formate_THF_ligase"/>
</dbReference>
<dbReference type="EMBL" id="JARVCO010000012">
    <property type="protein sequence ID" value="MDZ8119979.1"/>
    <property type="molecule type" value="Genomic_DNA"/>
</dbReference>
<dbReference type="GO" id="GO:0016874">
    <property type="term" value="F:ligase activity"/>
    <property type="evidence" value="ECO:0007669"/>
    <property type="project" value="UniProtKB-KW"/>
</dbReference>
<protein>
    <recommendedName>
        <fullName evidence="6">Formate--tetrahydrofolate ligase</fullName>
        <ecNumber evidence="6">6.3.4.3</ecNumber>
    </recommendedName>
    <alternativeName>
        <fullName evidence="6">Formyltetrahydrofolate synthetase</fullName>
        <shortName evidence="6">FHS</shortName>
        <shortName evidence="6">FTHFS</shortName>
    </alternativeName>
</protein>
<evidence type="ECO:0000256" key="2">
    <source>
        <dbReference type="ARBA" id="ARBA00022563"/>
    </source>
</evidence>
<evidence type="ECO:0000313" key="7">
    <source>
        <dbReference type="EMBL" id="MDZ8119979.1"/>
    </source>
</evidence>
<sequence>MKLDPTKMADWQIAEAAETQMKSIREIGEKLGLQDGELIPMGRNVAKIDYNKAWSRVKNSKPGKYVDVTAITPTPLGEGKTTTTMGLVEGLGKIGKKPVGAIRQPSGGPTFNIKGSAAGGGLAQCIPLAPFTLGLTGDIDAITNAHNLCMVALTARMQHEHNYDDERLAQIGIERLNIDPDRVQIKWVMDFCAQSLRNITIGKGGKMDGLEMESGFAISVSSELMAILAVSNSLKDMRERIAGMVVAYSTSGAEITTADLEVDGAMCAIMLEAINPTLIQTIEGNPVLVHAGPFANIAIGQNSVIADMLGTRMGDYLVTESGFAADIGFEKFWNLKCRCSGLKPDAVVIVATVRALKMHGGGPQVKPGKPLDPAYTHEELALLEKGCENLKAHINIVKKSGASPVVCINGFYTDTEAEHNLVRRIAEEAGARCAVSKHWELGGDGAVELAQAVVEACEEENRFEFLYDLDMPLMERVHKIATELYGADGVDWSETATKKIEAMQNDPKTVEMAICMVKTHLSLSHDPDFKGAPKGWRLPIRDVLIYKGAGFIVPVAGDIKLMPGTGSNPGFRKIDVDTDTGKVTGLF</sequence>
<feature type="binding site" evidence="6">
    <location>
        <begin position="74"/>
        <end position="81"/>
    </location>
    <ligand>
        <name>ATP</name>
        <dbReference type="ChEBI" id="CHEBI:30616"/>
    </ligand>
</feature>
<evidence type="ECO:0000256" key="3">
    <source>
        <dbReference type="ARBA" id="ARBA00022598"/>
    </source>
</evidence>
<dbReference type="PROSITE" id="PS00722">
    <property type="entry name" value="FTHFS_2"/>
    <property type="match status" value="1"/>
</dbReference>
<evidence type="ECO:0000313" key="8">
    <source>
        <dbReference type="Proteomes" id="UP001290861"/>
    </source>
</evidence>
<keyword evidence="2 6" id="KW-0554">One-carbon metabolism</keyword>
<organism evidence="7 8">
    <name type="scientific">Pontiella agarivorans</name>
    <dbReference type="NCBI Taxonomy" id="3038953"/>
    <lineage>
        <taxon>Bacteria</taxon>
        <taxon>Pseudomonadati</taxon>
        <taxon>Kiritimatiellota</taxon>
        <taxon>Kiritimatiellia</taxon>
        <taxon>Kiritimatiellales</taxon>
        <taxon>Pontiellaceae</taxon>
        <taxon>Pontiella</taxon>
    </lineage>
</organism>
<dbReference type="Gene3D" id="3.10.410.10">
    <property type="entry name" value="Formyltetrahydrofolate synthetase, domain 3"/>
    <property type="match status" value="1"/>
</dbReference>
<dbReference type="Gene3D" id="3.30.1510.10">
    <property type="entry name" value="Domain 2, N(10)-formyltetrahydrofolate synthetase"/>
    <property type="match status" value="1"/>
</dbReference>
<dbReference type="Pfam" id="PF01268">
    <property type="entry name" value="FTHFS"/>
    <property type="match status" value="1"/>
</dbReference>
<dbReference type="PROSITE" id="PS00721">
    <property type="entry name" value="FTHFS_1"/>
    <property type="match status" value="1"/>
</dbReference>
<reference evidence="7 8" key="1">
    <citation type="journal article" date="2024" name="Appl. Environ. Microbiol.">
        <title>Pontiella agarivorans sp. nov., a novel marine anaerobic bacterium capable of degrading macroalgal polysaccharides and fixing nitrogen.</title>
        <authorList>
            <person name="Liu N."/>
            <person name="Kivenson V."/>
            <person name="Peng X."/>
            <person name="Cui Z."/>
            <person name="Lankiewicz T.S."/>
            <person name="Gosselin K.M."/>
            <person name="English C.J."/>
            <person name="Blair E.M."/>
            <person name="O'Malley M.A."/>
            <person name="Valentine D.L."/>
        </authorList>
    </citation>
    <scope>NUCLEOTIDE SEQUENCE [LARGE SCALE GENOMIC DNA]</scope>
    <source>
        <strain evidence="7 8">NLcol2</strain>
    </source>
</reference>
<comment type="caution">
    <text evidence="7">The sequence shown here is derived from an EMBL/GenBank/DDBJ whole genome shotgun (WGS) entry which is preliminary data.</text>
</comment>
<evidence type="ECO:0000256" key="6">
    <source>
        <dbReference type="HAMAP-Rule" id="MF_01543"/>
    </source>
</evidence>
<dbReference type="RefSeq" id="WP_322609759.1">
    <property type="nucleotide sequence ID" value="NZ_JARVCO010000012.1"/>
</dbReference>
<keyword evidence="4 6" id="KW-0547">Nucleotide-binding</keyword>
<dbReference type="Proteomes" id="UP001290861">
    <property type="component" value="Unassembled WGS sequence"/>
</dbReference>